<dbReference type="Gene3D" id="2.60.120.10">
    <property type="entry name" value="Jelly Rolls"/>
    <property type="match status" value="1"/>
</dbReference>
<evidence type="ECO:0000259" key="1">
    <source>
        <dbReference type="Pfam" id="PF06172"/>
    </source>
</evidence>
<accession>A0ABX2CMK6</accession>
<dbReference type="InterPro" id="IPR014710">
    <property type="entry name" value="RmlC-like_jellyroll"/>
</dbReference>
<proteinExistence type="predicted"/>
<gene>
    <name evidence="2" type="ORF">HL667_30660</name>
</gene>
<dbReference type="SUPFAM" id="SSF51182">
    <property type="entry name" value="RmlC-like cupins"/>
    <property type="match status" value="1"/>
</dbReference>
<dbReference type="CDD" id="cd06121">
    <property type="entry name" value="cupin_YML079wp"/>
    <property type="match status" value="1"/>
</dbReference>
<comment type="caution">
    <text evidence="2">The sequence shown here is derived from an EMBL/GenBank/DDBJ whole genome shotgun (WGS) entry which is preliminary data.</text>
</comment>
<feature type="domain" description="DUF985" evidence="1">
    <location>
        <begin position="8"/>
        <end position="136"/>
    </location>
</feature>
<dbReference type="InterPro" id="IPR039935">
    <property type="entry name" value="YML079W-like"/>
</dbReference>
<keyword evidence="3" id="KW-1185">Reference proteome</keyword>
<sequence length="144" mass="15530">MTTLSAADIVARLGLLPHPEGGHYRETFRDTAVDASGRAASTLIYFLLARGERSHWHRVDAVETWHFYAGAPLALRIACEGKPPQTTTLGIDLAAEQHPQAVVPAHAWQAAESTGDWTLVGCTVAPGFRFEGFELAPAGWEPAV</sequence>
<organism evidence="2 3">
    <name type="scientific">Bradyrhizobium aeschynomenes</name>
    <dbReference type="NCBI Taxonomy" id="2734909"/>
    <lineage>
        <taxon>Bacteria</taxon>
        <taxon>Pseudomonadati</taxon>
        <taxon>Pseudomonadota</taxon>
        <taxon>Alphaproteobacteria</taxon>
        <taxon>Hyphomicrobiales</taxon>
        <taxon>Nitrobacteraceae</taxon>
        <taxon>Bradyrhizobium</taxon>
    </lineage>
</organism>
<dbReference type="Pfam" id="PF06172">
    <property type="entry name" value="Cupin_5"/>
    <property type="match status" value="1"/>
</dbReference>
<reference evidence="2" key="1">
    <citation type="submission" date="2020-05" db="EMBL/GenBank/DDBJ databases">
        <title>Nod-independent and nitrogen-fixing Bradyrhizobium aeschynomene sp. nov. isolated from nodules of Aeschynomene indica.</title>
        <authorList>
            <person name="Zhang Z."/>
        </authorList>
    </citation>
    <scope>NUCLEOTIDE SEQUENCE</scope>
    <source>
        <strain evidence="2">83012</strain>
    </source>
</reference>
<dbReference type="PANTHER" id="PTHR33387:SF3">
    <property type="entry name" value="DUF985 DOMAIN-CONTAINING PROTEIN"/>
    <property type="match status" value="1"/>
</dbReference>
<dbReference type="EMBL" id="JABFDN010000017">
    <property type="protein sequence ID" value="NPU69401.1"/>
    <property type="molecule type" value="Genomic_DNA"/>
</dbReference>
<evidence type="ECO:0000313" key="3">
    <source>
        <dbReference type="Proteomes" id="UP000886476"/>
    </source>
</evidence>
<dbReference type="Proteomes" id="UP000886476">
    <property type="component" value="Unassembled WGS sequence"/>
</dbReference>
<dbReference type="RefSeq" id="WP_172114454.1">
    <property type="nucleotide sequence ID" value="NZ_JABFDM010000011.1"/>
</dbReference>
<dbReference type="PANTHER" id="PTHR33387">
    <property type="entry name" value="RMLC-LIKE JELLY ROLL FOLD PROTEIN"/>
    <property type="match status" value="1"/>
</dbReference>
<protein>
    <submittedName>
        <fullName evidence="2">Cupin domain-containing protein</fullName>
    </submittedName>
</protein>
<name>A0ABX2CMK6_9BRAD</name>
<evidence type="ECO:0000313" key="2">
    <source>
        <dbReference type="EMBL" id="NPU69401.1"/>
    </source>
</evidence>
<dbReference type="InterPro" id="IPR009327">
    <property type="entry name" value="Cupin_DUF985"/>
</dbReference>
<dbReference type="InterPro" id="IPR011051">
    <property type="entry name" value="RmlC_Cupin_sf"/>
</dbReference>